<proteinExistence type="inferred from homology"/>
<dbReference type="GO" id="GO:0007005">
    <property type="term" value="P:mitochondrion organization"/>
    <property type="evidence" value="ECO:0007669"/>
    <property type="project" value="TreeGrafter"/>
</dbReference>
<gene>
    <name evidence="11" type="ORF">NEZAVI_LOCUS12187</name>
</gene>
<dbReference type="PANTHER" id="PTHR12289:SF38">
    <property type="entry name" value="METAXIN-2"/>
    <property type="match status" value="1"/>
</dbReference>
<evidence type="ECO:0000256" key="1">
    <source>
        <dbReference type="ARBA" id="ARBA00004294"/>
    </source>
</evidence>
<dbReference type="Pfam" id="PF10568">
    <property type="entry name" value="Tom37"/>
    <property type="match status" value="1"/>
</dbReference>
<evidence type="ECO:0000313" key="11">
    <source>
        <dbReference type="EMBL" id="CAH1403597.1"/>
    </source>
</evidence>
<evidence type="ECO:0000256" key="8">
    <source>
        <dbReference type="SAM" id="MobiDB-lite"/>
    </source>
</evidence>
<sequence>MKNSSNLDKKDKSLSSCSNNSNLSIESSNVSLEIDVEAKLKSFSGTNTLEQIKKELLKNWDTNSVAFLNGGDVESVWLGKEPWPDDVKLYQPYETEQILLPDMANCLAVQAFLKMCQLDFTVQYKANAEDMSPSGRVPFIKCGACLVSDLEPITNFVASKGVSLTDHLDPAQRSDMRTYMSLVNTVLGNAENYITWVENETYSNVTKPRYGSVHPFPLNHILSFLKRQSVTKRLNALGWYRKSLDKVYEEVERACNALSERLGKERFFFGENPTELDALVFGNIFSILTVPGFPPGLKLADIVRNNKTLMRHCRQIMNLVAIKDNIENPVLHKAFIRQNAQKEAVGDSDLDEFVYEESDDEDKLWKDETTQQIQDYSCLVNDENMIYDSLFGKTPQDMELGAISDPESQLY</sequence>
<dbReference type="EMBL" id="OV725081">
    <property type="protein sequence ID" value="CAH1403597.1"/>
    <property type="molecule type" value="Genomic_DNA"/>
</dbReference>
<evidence type="ECO:0000313" key="12">
    <source>
        <dbReference type="Proteomes" id="UP001152798"/>
    </source>
</evidence>
<keyword evidence="7" id="KW-0472">Membrane</keyword>
<keyword evidence="3" id="KW-0813">Transport</keyword>
<keyword evidence="5" id="KW-0653">Protein transport</keyword>
<dbReference type="GO" id="GO:0001401">
    <property type="term" value="C:SAM complex"/>
    <property type="evidence" value="ECO:0007669"/>
    <property type="project" value="InterPro"/>
</dbReference>
<evidence type="ECO:0000256" key="4">
    <source>
        <dbReference type="ARBA" id="ARBA00022787"/>
    </source>
</evidence>
<keyword evidence="6" id="KW-0496">Mitochondrion</keyword>
<name>A0A9P0HKV5_NEZVI</name>
<dbReference type="Pfam" id="PF17171">
    <property type="entry name" value="GST_C_6"/>
    <property type="match status" value="1"/>
</dbReference>
<evidence type="ECO:0000256" key="3">
    <source>
        <dbReference type="ARBA" id="ARBA00022448"/>
    </source>
</evidence>
<feature type="domain" description="Mitochondrial outer membrane transport complex Sam37/metaxin N-terminal" evidence="9">
    <location>
        <begin position="106"/>
        <end position="223"/>
    </location>
</feature>
<dbReference type="SUPFAM" id="SSF47616">
    <property type="entry name" value="GST C-terminal domain-like"/>
    <property type="match status" value="1"/>
</dbReference>
<dbReference type="InterPro" id="IPR040079">
    <property type="entry name" value="Glutathione_S-Trfase"/>
</dbReference>
<dbReference type="AlphaFoldDB" id="A0A9P0HKV5"/>
<dbReference type="Proteomes" id="UP001152798">
    <property type="component" value="Chromosome 5"/>
</dbReference>
<evidence type="ECO:0008006" key="13">
    <source>
        <dbReference type="Google" id="ProtNLM"/>
    </source>
</evidence>
<dbReference type="InterPro" id="IPR036282">
    <property type="entry name" value="Glutathione-S-Trfase_C_sf"/>
</dbReference>
<dbReference type="InterPro" id="IPR050931">
    <property type="entry name" value="Mito_Protein_Transport_Metaxin"/>
</dbReference>
<evidence type="ECO:0000256" key="2">
    <source>
        <dbReference type="ARBA" id="ARBA00009170"/>
    </source>
</evidence>
<evidence type="ECO:0000256" key="7">
    <source>
        <dbReference type="ARBA" id="ARBA00023136"/>
    </source>
</evidence>
<evidence type="ECO:0000259" key="9">
    <source>
        <dbReference type="Pfam" id="PF10568"/>
    </source>
</evidence>
<comment type="similarity">
    <text evidence="2">Belongs to the metaxin family.</text>
</comment>
<keyword evidence="4" id="KW-1000">Mitochondrion outer membrane</keyword>
<reference evidence="11" key="1">
    <citation type="submission" date="2022-01" db="EMBL/GenBank/DDBJ databases">
        <authorList>
            <person name="King R."/>
        </authorList>
    </citation>
    <scope>NUCLEOTIDE SEQUENCE</scope>
</reference>
<dbReference type="CDD" id="cd03211">
    <property type="entry name" value="GST_C_Metaxin2"/>
    <property type="match status" value="1"/>
</dbReference>
<dbReference type="Gene3D" id="1.20.1050.10">
    <property type="match status" value="1"/>
</dbReference>
<dbReference type="SFLD" id="SFLDS00019">
    <property type="entry name" value="Glutathione_Transferase_(cytos"/>
    <property type="match status" value="1"/>
</dbReference>
<dbReference type="InterPro" id="IPR033468">
    <property type="entry name" value="Metaxin_GST"/>
</dbReference>
<evidence type="ECO:0000259" key="10">
    <source>
        <dbReference type="Pfam" id="PF17171"/>
    </source>
</evidence>
<evidence type="ECO:0000256" key="5">
    <source>
        <dbReference type="ARBA" id="ARBA00022927"/>
    </source>
</evidence>
<dbReference type="SFLD" id="SFLDG01180">
    <property type="entry name" value="SUF1"/>
    <property type="match status" value="1"/>
</dbReference>
<dbReference type="GO" id="GO:0015031">
    <property type="term" value="P:protein transport"/>
    <property type="evidence" value="ECO:0007669"/>
    <property type="project" value="UniProtKB-KW"/>
</dbReference>
<dbReference type="InterPro" id="IPR019564">
    <property type="entry name" value="Sam37/metaxin_N"/>
</dbReference>
<organism evidence="11 12">
    <name type="scientific">Nezara viridula</name>
    <name type="common">Southern green stink bug</name>
    <name type="synonym">Cimex viridulus</name>
    <dbReference type="NCBI Taxonomy" id="85310"/>
    <lineage>
        <taxon>Eukaryota</taxon>
        <taxon>Metazoa</taxon>
        <taxon>Ecdysozoa</taxon>
        <taxon>Arthropoda</taxon>
        <taxon>Hexapoda</taxon>
        <taxon>Insecta</taxon>
        <taxon>Pterygota</taxon>
        <taxon>Neoptera</taxon>
        <taxon>Paraneoptera</taxon>
        <taxon>Hemiptera</taxon>
        <taxon>Heteroptera</taxon>
        <taxon>Panheteroptera</taxon>
        <taxon>Pentatomomorpha</taxon>
        <taxon>Pentatomoidea</taxon>
        <taxon>Pentatomidae</taxon>
        <taxon>Pentatominae</taxon>
        <taxon>Nezara</taxon>
    </lineage>
</organism>
<feature type="domain" description="Metaxin glutathione S-transferase" evidence="10">
    <location>
        <begin position="252"/>
        <end position="316"/>
    </location>
</feature>
<accession>A0A9P0HKV5</accession>
<dbReference type="PANTHER" id="PTHR12289">
    <property type="entry name" value="METAXIN RELATED"/>
    <property type="match status" value="1"/>
</dbReference>
<evidence type="ECO:0000256" key="6">
    <source>
        <dbReference type="ARBA" id="ARBA00023128"/>
    </source>
</evidence>
<dbReference type="OrthoDB" id="198787at2759"/>
<keyword evidence="12" id="KW-1185">Reference proteome</keyword>
<protein>
    <recommendedName>
        <fullName evidence="13">Metaxin-2</fullName>
    </recommendedName>
</protein>
<feature type="region of interest" description="Disordered" evidence="8">
    <location>
        <begin position="1"/>
        <end position="20"/>
    </location>
</feature>
<comment type="subcellular location">
    <subcellularLocation>
        <location evidence="1">Mitochondrion outer membrane</location>
    </subcellularLocation>
</comment>